<evidence type="ECO:0000313" key="3">
    <source>
        <dbReference type="Proteomes" id="UP001501600"/>
    </source>
</evidence>
<protein>
    <recommendedName>
        <fullName evidence="4">DUF3429 domain-containing protein</fullName>
    </recommendedName>
</protein>
<evidence type="ECO:0008006" key="4">
    <source>
        <dbReference type="Google" id="ProtNLM"/>
    </source>
</evidence>
<sequence>MSHPLPATTLLLASLGLLPFVGLSMAPRLEILPFDAALVAFLQYSALILTFLGGVHWYRGTIAQPSPLTAALALIPCLVALAALWLLNAEPALWLLGIAYLAVLGWDLAVLGATAPSGYLAMRITLTAIAVLTHALWLLT</sequence>
<comment type="caution">
    <text evidence="2">The sequence shown here is derived from an EMBL/GenBank/DDBJ whole genome shotgun (WGS) entry which is preliminary data.</text>
</comment>
<dbReference type="EMBL" id="BAABLF010000001">
    <property type="protein sequence ID" value="GAA5185899.1"/>
    <property type="molecule type" value="Genomic_DNA"/>
</dbReference>
<keyword evidence="3" id="KW-1185">Reference proteome</keyword>
<gene>
    <name evidence="2" type="ORF">GCM10025772_00240</name>
</gene>
<keyword evidence="1" id="KW-1133">Transmembrane helix</keyword>
<reference evidence="3" key="1">
    <citation type="journal article" date="2019" name="Int. J. Syst. Evol. Microbiol.">
        <title>The Global Catalogue of Microorganisms (GCM) 10K type strain sequencing project: providing services to taxonomists for standard genome sequencing and annotation.</title>
        <authorList>
            <consortium name="The Broad Institute Genomics Platform"/>
            <consortium name="The Broad Institute Genome Sequencing Center for Infectious Disease"/>
            <person name="Wu L."/>
            <person name="Ma J."/>
        </authorList>
    </citation>
    <scope>NUCLEOTIDE SEQUENCE [LARGE SCALE GENOMIC DNA]</scope>
    <source>
        <strain evidence="3">JCM 18720</strain>
    </source>
</reference>
<name>A0ABP9RTU8_9GAMM</name>
<dbReference type="RefSeq" id="WP_345314998.1">
    <property type="nucleotide sequence ID" value="NZ_BAABLF010000001.1"/>
</dbReference>
<evidence type="ECO:0000313" key="2">
    <source>
        <dbReference type="EMBL" id="GAA5185899.1"/>
    </source>
</evidence>
<keyword evidence="1" id="KW-0812">Transmembrane</keyword>
<feature type="transmembrane region" description="Helical" evidence="1">
    <location>
        <begin position="70"/>
        <end position="87"/>
    </location>
</feature>
<dbReference type="Pfam" id="PF11911">
    <property type="entry name" value="DUF3429"/>
    <property type="match status" value="1"/>
</dbReference>
<keyword evidence="1" id="KW-0472">Membrane</keyword>
<evidence type="ECO:0000256" key="1">
    <source>
        <dbReference type="SAM" id="Phobius"/>
    </source>
</evidence>
<feature type="transmembrane region" description="Helical" evidence="1">
    <location>
        <begin position="120"/>
        <end position="139"/>
    </location>
</feature>
<dbReference type="InterPro" id="IPR021836">
    <property type="entry name" value="DUF3429"/>
</dbReference>
<dbReference type="Proteomes" id="UP001501600">
    <property type="component" value="Unassembled WGS sequence"/>
</dbReference>
<accession>A0ABP9RTU8</accession>
<feature type="transmembrane region" description="Helical" evidence="1">
    <location>
        <begin position="38"/>
        <end position="58"/>
    </location>
</feature>
<organism evidence="2 3">
    <name type="scientific">Ferrimonas gelatinilytica</name>
    <dbReference type="NCBI Taxonomy" id="1255257"/>
    <lineage>
        <taxon>Bacteria</taxon>
        <taxon>Pseudomonadati</taxon>
        <taxon>Pseudomonadota</taxon>
        <taxon>Gammaproteobacteria</taxon>
        <taxon>Alteromonadales</taxon>
        <taxon>Ferrimonadaceae</taxon>
        <taxon>Ferrimonas</taxon>
    </lineage>
</organism>
<feature type="transmembrane region" description="Helical" evidence="1">
    <location>
        <begin position="93"/>
        <end position="113"/>
    </location>
</feature>
<proteinExistence type="predicted"/>